<proteinExistence type="predicted"/>
<dbReference type="AlphaFoldDB" id="A0A6G7Y921"/>
<evidence type="ECO:0000313" key="4">
    <source>
        <dbReference type="Proteomes" id="UP000501058"/>
    </source>
</evidence>
<evidence type="ECO:0000313" key="3">
    <source>
        <dbReference type="EMBL" id="QIK73293.1"/>
    </source>
</evidence>
<keyword evidence="4" id="KW-1185">Reference proteome</keyword>
<gene>
    <name evidence="3" type="ORF">G7070_14765</name>
</gene>
<evidence type="ECO:0000259" key="1">
    <source>
        <dbReference type="Pfam" id="PF00675"/>
    </source>
</evidence>
<reference evidence="3 4" key="1">
    <citation type="submission" date="2020-03" db="EMBL/GenBank/DDBJ databases">
        <title>Propioniciclava sp. nov., isolated from Hydrophilus acuminatus.</title>
        <authorList>
            <person name="Hyun D.-W."/>
            <person name="Bae J.-W."/>
        </authorList>
    </citation>
    <scope>NUCLEOTIDE SEQUENCE [LARGE SCALE GENOMIC DNA]</scope>
    <source>
        <strain evidence="3 4">HDW11</strain>
    </source>
</reference>
<dbReference type="GO" id="GO:0046872">
    <property type="term" value="F:metal ion binding"/>
    <property type="evidence" value="ECO:0007669"/>
    <property type="project" value="InterPro"/>
</dbReference>
<dbReference type="PANTHER" id="PTHR11851">
    <property type="entry name" value="METALLOPROTEASE"/>
    <property type="match status" value="1"/>
</dbReference>
<dbReference type="RefSeq" id="WP_166234362.1">
    <property type="nucleotide sequence ID" value="NZ_CP049865.1"/>
</dbReference>
<dbReference type="SUPFAM" id="SSF63411">
    <property type="entry name" value="LuxS/MPP-like metallohydrolase"/>
    <property type="match status" value="2"/>
</dbReference>
<feature type="domain" description="Peptidase M16 C-terminal" evidence="2">
    <location>
        <begin position="185"/>
        <end position="357"/>
    </location>
</feature>
<dbReference type="Gene3D" id="3.30.830.10">
    <property type="entry name" value="Metalloenzyme, LuxS/M16 peptidase-like"/>
    <property type="match status" value="2"/>
</dbReference>
<dbReference type="Pfam" id="PF05193">
    <property type="entry name" value="Peptidase_M16_C"/>
    <property type="match status" value="1"/>
</dbReference>
<dbReference type="Pfam" id="PF00675">
    <property type="entry name" value="Peptidase_M16"/>
    <property type="match status" value="1"/>
</dbReference>
<dbReference type="InterPro" id="IPR007863">
    <property type="entry name" value="Peptidase_M16_C"/>
</dbReference>
<protein>
    <submittedName>
        <fullName evidence="3">Insulinase family protein</fullName>
    </submittedName>
</protein>
<dbReference type="InterPro" id="IPR050361">
    <property type="entry name" value="MPP/UQCRC_Complex"/>
</dbReference>
<dbReference type="EMBL" id="CP049865">
    <property type="protein sequence ID" value="QIK73293.1"/>
    <property type="molecule type" value="Genomic_DNA"/>
</dbReference>
<dbReference type="InterPro" id="IPR011249">
    <property type="entry name" value="Metalloenz_LuxS/M16"/>
</dbReference>
<dbReference type="PANTHER" id="PTHR11851:SF224">
    <property type="entry name" value="PROCESSING PROTEASE"/>
    <property type="match status" value="1"/>
</dbReference>
<dbReference type="Proteomes" id="UP000501058">
    <property type="component" value="Chromosome"/>
</dbReference>
<accession>A0A6G7Y921</accession>
<sequence>MTTLPRPAIAPAPAWTFPAAERAALANGAEVAVYPLPGQYVASVGVLLDAPLSSEPAGREGVATVTSAALIEGTADHPGGSFAEAIEDEGAVLGGGVDFSTTQVLLDVPVSHLTRALPLLAEAVISPALTDAAVARHAAQLAAGLDQQLATGPGIAARALRAALLDPASRESRPRSGDPASVRALTGADARAHHARTAGPRGALIVVAGDVAPSVLADVEAAFGSWANPAQVTGEHTRPRSARPAAIIIDRPGAVQADLRLGWATIDRSDPRWTDLQIATNALGGAYLSRLNKVLREERGFTYGISLVNGPMRHGGLSYAQGAFRTEVVGDALALARELLTLDAAPITPDEVARARDYLTGTTPLRFATAAGVTGGVLSLAGAGLPASFVAEQVAGYARATPERATAVAAELLDPDAATLVLVGDADALVDQVSRAGYDAEVRPAP</sequence>
<organism evidence="3 4">
    <name type="scientific">Propioniciclava coleopterorum</name>
    <dbReference type="NCBI Taxonomy" id="2714937"/>
    <lineage>
        <taxon>Bacteria</taxon>
        <taxon>Bacillati</taxon>
        <taxon>Actinomycetota</taxon>
        <taxon>Actinomycetes</taxon>
        <taxon>Propionibacteriales</taxon>
        <taxon>Propionibacteriaceae</taxon>
        <taxon>Propioniciclava</taxon>
    </lineage>
</organism>
<name>A0A6G7Y921_9ACTN</name>
<dbReference type="KEGG" id="prv:G7070_14765"/>
<feature type="domain" description="Peptidase M16 N-terminal" evidence="1">
    <location>
        <begin position="38"/>
        <end position="140"/>
    </location>
</feature>
<evidence type="ECO:0000259" key="2">
    <source>
        <dbReference type="Pfam" id="PF05193"/>
    </source>
</evidence>
<dbReference type="InterPro" id="IPR011765">
    <property type="entry name" value="Pept_M16_N"/>
</dbReference>